<dbReference type="OrthoDB" id="9811262at2"/>
<dbReference type="RefSeq" id="WP_083611089.1">
    <property type="nucleotide sequence ID" value="NZ_FQZU01000022.1"/>
</dbReference>
<keyword evidence="3" id="KW-1185">Reference proteome</keyword>
<feature type="domain" description="PDZ" evidence="1">
    <location>
        <begin position="231"/>
        <end position="321"/>
    </location>
</feature>
<dbReference type="Pfam" id="PF12812">
    <property type="entry name" value="PDZ_1"/>
    <property type="match status" value="1"/>
</dbReference>
<dbReference type="Gene3D" id="2.40.10.120">
    <property type="match status" value="1"/>
</dbReference>
<dbReference type="InterPro" id="IPR001940">
    <property type="entry name" value="Peptidase_S1C"/>
</dbReference>
<dbReference type="AlphaFoldDB" id="A0A1M6RN99"/>
<dbReference type="PRINTS" id="PR00834">
    <property type="entry name" value="PROTEASES2C"/>
</dbReference>
<protein>
    <submittedName>
        <fullName evidence="2">Serine protease, S1-C subfamily, contains C-terminal PDZ domain</fullName>
    </submittedName>
</protein>
<dbReference type="InterPro" id="IPR001478">
    <property type="entry name" value="PDZ"/>
</dbReference>
<dbReference type="PANTHER" id="PTHR46366">
    <property type="entry name" value="PRO-APOPTOTIC SERINE PROTEASE NMA111"/>
    <property type="match status" value="1"/>
</dbReference>
<dbReference type="EMBL" id="FQZU01000022">
    <property type="protein sequence ID" value="SHK33924.1"/>
    <property type="molecule type" value="Genomic_DNA"/>
</dbReference>
<dbReference type="Proteomes" id="UP000183994">
    <property type="component" value="Unassembled WGS sequence"/>
</dbReference>
<dbReference type="PANTHER" id="PTHR46366:SF1">
    <property type="entry name" value="PDZ DOMAIN-CONTAINING PROTEIN C1685.05"/>
    <property type="match status" value="1"/>
</dbReference>
<dbReference type="Pfam" id="PF13180">
    <property type="entry name" value="PDZ_2"/>
    <property type="match status" value="1"/>
</dbReference>
<dbReference type="InterPro" id="IPR025926">
    <property type="entry name" value="PDZ-like_dom"/>
</dbReference>
<dbReference type="InterPro" id="IPR036034">
    <property type="entry name" value="PDZ_sf"/>
</dbReference>
<gene>
    <name evidence="2" type="ORF">SAMN02745216_03304</name>
</gene>
<dbReference type="CDD" id="cd06719">
    <property type="entry name" value="PDZ2-4_Nma111p-like"/>
    <property type="match status" value="1"/>
</dbReference>
<accession>A0A1M6RN99</accession>
<dbReference type="SUPFAM" id="SSF50494">
    <property type="entry name" value="Trypsin-like serine proteases"/>
    <property type="match status" value="1"/>
</dbReference>
<keyword evidence="2" id="KW-0378">Hydrolase</keyword>
<reference evidence="3" key="1">
    <citation type="submission" date="2016-11" db="EMBL/GenBank/DDBJ databases">
        <authorList>
            <person name="Varghese N."/>
            <person name="Submissions S."/>
        </authorList>
    </citation>
    <scope>NUCLEOTIDE SEQUENCE [LARGE SCALE GENOMIC DNA]</scope>
    <source>
        <strain evidence="3">DSM 16219</strain>
    </source>
</reference>
<organism evidence="2 3">
    <name type="scientific">Desulfatibacillum alkenivorans DSM 16219</name>
    <dbReference type="NCBI Taxonomy" id="1121393"/>
    <lineage>
        <taxon>Bacteria</taxon>
        <taxon>Pseudomonadati</taxon>
        <taxon>Thermodesulfobacteriota</taxon>
        <taxon>Desulfobacteria</taxon>
        <taxon>Desulfobacterales</taxon>
        <taxon>Desulfatibacillaceae</taxon>
        <taxon>Desulfatibacillum</taxon>
    </lineage>
</organism>
<dbReference type="SMART" id="SM00228">
    <property type="entry name" value="PDZ"/>
    <property type="match status" value="1"/>
</dbReference>
<dbReference type="GO" id="GO:0006508">
    <property type="term" value="P:proteolysis"/>
    <property type="evidence" value="ECO:0007669"/>
    <property type="project" value="UniProtKB-KW"/>
</dbReference>
<dbReference type="Pfam" id="PF13365">
    <property type="entry name" value="Trypsin_2"/>
    <property type="match status" value="1"/>
</dbReference>
<dbReference type="STRING" id="1121393.SAMN02745216_03304"/>
<proteinExistence type="predicted"/>
<dbReference type="PROSITE" id="PS50106">
    <property type="entry name" value="PDZ"/>
    <property type="match status" value="1"/>
</dbReference>
<keyword evidence="2" id="KW-0645">Protease</keyword>
<dbReference type="GO" id="GO:0004252">
    <property type="term" value="F:serine-type endopeptidase activity"/>
    <property type="evidence" value="ECO:0007669"/>
    <property type="project" value="InterPro"/>
</dbReference>
<dbReference type="SUPFAM" id="SSF50156">
    <property type="entry name" value="PDZ domain-like"/>
    <property type="match status" value="1"/>
</dbReference>
<dbReference type="Gene3D" id="2.30.42.10">
    <property type="match status" value="1"/>
</dbReference>
<name>A0A1M6RN99_9BACT</name>
<sequence length="474" mass="51835">MKKQIVRASIVVWAFLLVPAALYAGMAADLKPAVVNLQVSYSKYFGLGEAGRFSGTGFIADKDKGLIITNRHVAGEFPSQIKITFLDGESTLGRVEYYDATHDFSIVSFDPASVSSEIEEVRLGDFFSLKTGDEVTLIGNNEGEEYSVKKGVVVDLVKNKGDRHSLTFQTSFDRTGGSSGSPVFNQQGEVVGLHFKGTDTSSFELPVNYIKDKLTDLAREKAPVRGEIGVQIDLVKTADAVGHLGLPQDVADAMRSDFGDLKYCLMVKSVIRTLPAEKALQAGDVIYSVDGAPIGDRLYRFDKIVDKRTGGELTLEFYRRDKKMTARIPVLNAEEYKITRFATFAGGTFHPLTPEIRLDLDIASGGVYLSQAELGSTFGSVGYSSSRNPDRKGVVVQGINGQPVRDLDDFIRLASALKHNQKISMAFKDQFLYAPATVELLILDLHTSPLTVFSLNSATREWETEKAGGLPPDF</sequence>
<dbReference type="InterPro" id="IPR009003">
    <property type="entry name" value="Peptidase_S1_PA"/>
</dbReference>
<evidence type="ECO:0000259" key="1">
    <source>
        <dbReference type="PROSITE" id="PS50106"/>
    </source>
</evidence>
<evidence type="ECO:0000313" key="3">
    <source>
        <dbReference type="Proteomes" id="UP000183994"/>
    </source>
</evidence>
<evidence type="ECO:0000313" key="2">
    <source>
        <dbReference type="EMBL" id="SHK33924.1"/>
    </source>
</evidence>